<dbReference type="SMART" id="SM00342">
    <property type="entry name" value="HTH_ARAC"/>
    <property type="match status" value="1"/>
</dbReference>
<dbReference type="PROSITE" id="PS01124">
    <property type="entry name" value="HTH_ARAC_FAMILY_2"/>
    <property type="match status" value="1"/>
</dbReference>
<dbReference type="CDD" id="cd17536">
    <property type="entry name" value="REC_YesN-like"/>
    <property type="match status" value="1"/>
</dbReference>
<dbReference type="PANTHER" id="PTHR42713:SF3">
    <property type="entry name" value="TRANSCRIPTIONAL REGULATORY PROTEIN HPTR"/>
    <property type="match status" value="1"/>
</dbReference>
<evidence type="ECO:0000256" key="7">
    <source>
        <dbReference type="ARBA" id="ARBA00023163"/>
    </source>
</evidence>
<dbReference type="SUPFAM" id="SSF46689">
    <property type="entry name" value="Homeodomain-like"/>
    <property type="match status" value="2"/>
</dbReference>
<dbReference type="Gene3D" id="3.40.50.2300">
    <property type="match status" value="1"/>
</dbReference>
<feature type="domain" description="HTH araC/xylS-type" evidence="9">
    <location>
        <begin position="437"/>
        <end position="533"/>
    </location>
</feature>
<evidence type="ECO:0000256" key="6">
    <source>
        <dbReference type="ARBA" id="ARBA00023125"/>
    </source>
</evidence>
<evidence type="ECO:0000256" key="5">
    <source>
        <dbReference type="ARBA" id="ARBA00023015"/>
    </source>
</evidence>
<dbReference type="PANTHER" id="PTHR42713">
    <property type="entry name" value="HISTIDINE KINASE-RELATED"/>
    <property type="match status" value="1"/>
</dbReference>
<keyword evidence="4" id="KW-0902">Two-component regulatory system</keyword>
<organism evidence="11">
    <name type="scientific">Paenibacillus sp. SYP-B3998</name>
    <dbReference type="NCBI Taxonomy" id="2678564"/>
    <lineage>
        <taxon>Bacteria</taxon>
        <taxon>Bacillati</taxon>
        <taxon>Bacillota</taxon>
        <taxon>Bacilli</taxon>
        <taxon>Bacillales</taxon>
        <taxon>Paenibacillaceae</taxon>
        <taxon>Paenibacillus</taxon>
    </lineage>
</organism>
<comment type="subcellular location">
    <subcellularLocation>
        <location evidence="1">Cytoplasm</location>
    </subcellularLocation>
</comment>
<dbReference type="PROSITE" id="PS50110">
    <property type="entry name" value="RESPONSE_REGULATORY"/>
    <property type="match status" value="1"/>
</dbReference>
<dbReference type="InterPro" id="IPR001789">
    <property type="entry name" value="Sig_transdc_resp-reg_receiver"/>
</dbReference>
<dbReference type="GO" id="GO:0005737">
    <property type="term" value="C:cytoplasm"/>
    <property type="evidence" value="ECO:0007669"/>
    <property type="project" value="UniProtKB-SubCell"/>
</dbReference>
<dbReference type="Gene3D" id="1.10.10.60">
    <property type="entry name" value="Homeodomain-like"/>
    <property type="match status" value="2"/>
</dbReference>
<dbReference type="RefSeq" id="WP_163943133.1">
    <property type="nucleotide sequence ID" value="NZ_JAAIKC010000001.1"/>
</dbReference>
<evidence type="ECO:0000259" key="10">
    <source>
        <dbReference type="PROSITE" id="PS50110"/>
    </source>
</evidence>
<sequence length="533" mass="60381">MNLLIVEDEVRLCNSLARHIPWEDHGIEVVGMASNGIEALAQIERKKPDLLLADIQMPEMDGLTLARRVQESDPLIKTVILSGHDSFAYAQTAVELSVFKYLLKPAGDTEILQAVLGAAQQLRVELEERHERGLLKYKWEQHLPYLHNEFYIQLLRGRYRPDEIIGLSMELDLNLQPDERYVVVVFDMDRQPEQESGSYVKDASLLQHTLAGILQDRLPDSAYRMCSDMQGLSVVLFAVGEREEETEAVLRVHTTAAKVLALIEDYMKHTASAGISGGAGRAGVLHVLYREACTALLNRKLLGGGIAIPYRESVPRAAIVSCPEPTYEKALEMAFQTGDEDKALAALISMWEEGQNKLVTLDDMHEYVLCLSSTLIRLIRKQGWLVKEVTGEDFVFFQNNHLLATAEQIYAWLQNTIHKMLAYARSQRQIVSHQTVKTILDLVEQELDTDLTLHTVAERLYVNSSYLSRLFKQETGKPFSTYVLERKMERARSVLQEGDKVYNAALAAGYRDVSYFTKVFRKYWGVTPGSFKL</sequence>
<dbReference type="PROSITE" id="PS00041">
    <property type="entry name" value="HTH_ARAC_FAMILY_1"/>
    <property type="match status" value="1"/>
</dbReference>
<comment type="caution">
    <text evidence="11">The sequence shown here is derived from an EMBL/GenBank/DDBJ whole genome shotgun (WGS) entry which is preliminary data.</text>
</comment>
<evidence type="ECO:0000256" key="4">
    <source>
        <dbReference type="ARBA" id="ARBA00023012"/>
    </source>
</evidence>
<evidence type="ECO:0000256" key="8">
    <source>
        <dbReference type="PROSITE-ProRule" id="PRU00169"/>
    </source>
</evidence>
<accession>A0A6G3ZWK3</accession>
<feature type="modified residue" description="4-aspartylphosphate" evidence="8">
    <location>
        <position position="54"/>
    </location>
</feature>
<keyword evidence="2" id="KW-0963">Cytoplasm</keyword>
<dbReference type="Pfam" id="PF17853">
    <property type="entry name" value="GGDEF_2"/>
    <property type="match status" value="1"/>
</dbReference>
<dbReference type="InterPro" id="IPR020449">
    <property type="entry name" value="Tscrpt_reg_AraC-type_HTH"/>
</dbReference>
<dbReference type="Pfam" id="PF00072">
    <property type="entry name" value="Response_reg"/>
    <property type="match status" value="1"/>
</dbReference>
<name>A0A6G3ZWK3_9BACL</name>
<dbReference type="PRINTS" id="PR00032">
    <property type="entry name" value="HTHARAC"/>
</dbReference>
<keyword evidence="6" id="KW-0238">DNA-binding</keyword>
<dbReference type="InterPro" id="IPR009057">
    <property type="entry name" value="Homeodomain-like_sf"/>
</dbReference>
<dbReference type="GO" id="GO:0000160">
    <property type="term" value="P:phosphorelay signal transduction system"/>
    <property type="evidence" value="ECO:0007669"/>
    <property type="project" value="UniProtKB-KW"/>
</dbReference>
<dbReference type="InterPro" id="IPR051552">
    <property type="entry name" value="HptR"/>
</dbReference>
<proteinExistence type="predicted"/>
<gene>
    <name evidence="11" type="ORF">GK047_07165</name>
</gene>
<dbReference type="SUPFAM" id="SSF52172">
    <property type="entry name" value="CheY-like"/>
    <property type="match status" value="1"/>
</dbReference>
<dbReference type="InterPro" id="IPR018060">
    <property type="entry name" value="HTH_AraC"/>
</dbReference>
<dbReference type="Pfam" id="PF12833">
    <property type="entry name" value="HTH_18"/>
    <property type="match status" value="1"/>
</dbReference>
<evidence type="ECO:0000256" key="1">
    <source>
        <dbReference type="ARBA" id="ARBA00004496"/>
    </source>
</evidence>
<dbReference type="AlphaFoldDB" id="A0A6G3ZWK3"/>
<evidence type="ECO:0000259" key="9">
    <source>
        <dbReference type="PROSITE" id="PS01124"/>
    </source>
</evidence>
<feature type="domain" description="Response regulatory" evidence="10">
    <location>
        <begin position="2"/>
        <end position="119"/>
    </location>
</feature>
<keyword evidence="3 8" id="KW-0597">Phosphoprotein</keyword>
<dbReference type="InterPro" id="IPR041522">
    <property type="entry name" value="CdaR_GGDEF"/>
</dbReference>
<dbReference type="SMART" id="SM00448">
    <property type="entry name" value="REC"/>
    <property type="match status" value="1"/>
</dbReference>
<dbReference type="GO" id="GO:0003700">
    <property type="term" value="F:DNA-binding transcription factor activity"/>
    <property type="evidence" value="ECO:0007669"/>
    <property type="project" value="InterPro"/>
</dbReference>
<evidence type="ECO:0000256" key="2">
    <source>
        <dbReference type="ARBA" id="ARBA00022490"/>
    </source>
</evidence>
<protein>
    <submittedName>
        <fullName evidence="11">Response regulator</fullName>
    </submittedName>
</protein>
<dbReference type="InterPro" id="IPR018062">
    <property type="entry name" value="HTH_AraC-typ_CS"/>
</dbReference>
<dbReference type="EMBL" id="JAAIKC010000001">
    <property type="protein sequence ID" value="NEW05797.1"/>
    <property type="molecule type" value="Genomic_DNA"/>
</dbReference>
<evidence type="ECO:0000313" key="11">
    <source>
        <dbReference type="EMBL" id="NEW05797.1"/>
    </source>
</evidence>
<dbReference type="InterPro" id="IPR011006">
    <property type="entry name" value="CheY-like_superfamily"/>
</dbReference>
<dbReference type="GO" id="GO:0043565">
    <property type="term" value="F:sequence-specific DNA binding"/>
    <property type="evidence" value="ECO:0007669"/>
    <property type="project" value="InterPro"/>
</dbReference>
<keyword evidence="7" id="KW-0804">Transcription</keyword>
<reference evidence="11" key="1">
    <citation type="submission" date="2020-02" db="EMBL/GenBank/DDBJ databases">
        <authorList>
            <person name="Shen X.-R."/>
            <person name="Zhang Y.-X."/>
        </authorList>
    </citation>
    <scope>NUCLEOTIDE SEQUENCE</scope>
    <source>
        <strain evidence="11">SYP-B3998</strain>
    </source>
</reference>
<evidence type="ECO:0000256" key="3">
    <source>
        <dbReference type="ARBA" id="ARBA00022553"/>
    </source>
</evidence>
<keyword evidence="5" id="KW-0805">Transcription regulation</keyword>